<gene>
    <name evidence="1" type="ORF">LCGC14_1584730</name>
</gene>
<sequence>MASLSGIIEFGFVDQQIEETPAGVIVEKSSPTATGALNDFTIATRDASDNAFFGLVSLGQDNAIGAGTNSKAVPIANETELTLMVATNEQTETTLWVNGMQTDVERSGPSRYSDLAIWLFADTTSLVVDYIQSWQERVSMIS</sequence>
<comment type="caution">
    <text evidence="1">The sequence shown here is derived from an EMBL/GenBank/DDBJ whole genome shotgun (WGS) entry which is preliminary data.</text>
</comment>
<proteinExistence type="predicted"/>
<dbReference type="EMBL" id="LAZR01012509">
    <property type="protein sequence ID" value="KKM26447.1"/>
    <property type="molecule type" value="Genomic_DNA"/>
</dbReference>
<reference evidence="1" key="1">
    <citation type="journal article" date="2015" name="Nature">
        <title>Complex archaea that bridge the gap between prokaryotes and eukaryotes.</title>
        <authorList>
            <person name="Spang A."/>
            <person name="Saw J.H."/>
            <person name="Jorgensen S.L."/>
            <person name="Zaremba-Niedzwiedzka K."/>
            <person name="Martijn J."/>
            <person name="Lind A.E."/>
            <person name="van Eijk R."/>
            <person name="Schleper C."/>
            <person name="Guy L."/>
            <person name="Ettema T.J."/>
        </authorList>
    </citation>
    <scope>NUCLEOTIDE SEQUENCE</scope>
</reference>
<dbReference type="AlphaFoldDB" id="A0A0F9IFZ6"/>
<accession>A0A0F9IFZ6</accession>
<name>A0A0F9IFZ6_9ZZZZ</name>
<organism evidence="1">
    <name type="scientific">marine sediment metagenome</name>
    <dbReference type="NCBI Taxonomy" id="412755"/>
    <lineage>
        <taxon>unclassified sequences</taxon>
        <taxon>metagenomes</taxon>
        <taxon>ecological metagenomes</taxon>
    </lineage>
</organism>
<evidence type="ECO:0000313" key="1">
    <source>
        <dbReference type="EMBL" id="KKM26447.1"/>
    </source>
</evidence>
<protein>
    <submittedName>
        <fullName evidence="1">Uncharacterized protein</fullName>
    </submittedName>
</protein>